<evidence type="ECO:0000313" key="1">
    <source>
        <dbReference type="EMBL" id="OOK64598.1"/>
    </source>
</evidence>
<name>A0A1V3WCV6_MYCKA</name>
<proteinExistence type="predicted"/>
<comment type="caution">
    <text evidence="1">The sequence shown here is derived from an EMBL/GenBank/DDBJ whole genome shotgun (WGS) entry which is preliminary data.</text>
</comment>
<dbReference type="Proteomes" id="UP000189229">
    <property type="component" value="Unassembled WGS sequence"/>
</dbReference>
<sequence>MRRLNQSLREIDIARLQPALPTVVAEYDANVVVFFCVRLDVLPPPGEVSAVCIG</sequence>
<accession>A0A1V3WCV6</accession>
<evidence type="ECO:0000313" key="2">
    <source>
        <dbReference type="Proteomes" id="UP000189229"/>
    </source>
</evidence>
<protein>
    <submittedName>
        <fullName evidence="1">Uncharacterized protein</fullName>
    </submittedName>
</protein>
<dbReference type="EMBL" id="MVBM01000012">
    <property type="protein sequence ID" value="OOK64598.1"/>
    <property type="molecule type" value="Genomic_DNA"/>
</dbReference>
<gene>
    <name evidence="1" type="ORF">BZL30_9028</name>
</gene>
<dbReference type="AlphaFoldDB" id="A0A1V3WCV6"/>
<organism evidence="1 2">
    <name type="scientific">Mycobacterium kansasii</name>
    <dbReference type="NCBI Taxonomy" id="1768"/>
    <lineage>
        <taxon>Bacteria</taxon>
        <taxon>Bacillati</taxon>
        <taxon>Actinomycetota</taxon>
        <taxon>Actinomycetes</taxon>
        <taxon>Mycobacteriales</taxon>
        <taxon>Mycobacteriaceae</taxon>
        <taxon>Mycobacterium</taxon>
    </lineage>
</organism>
<reference evidence="1 2" key="1">
    <citation type="submission" date="2017-02" db="EMBL/GenBank/DDBJ databases">
        <title>Complete genome sequences of Mycobacterium kansasii strains isolated from rhesus macaques.</title>
        <authorList>
            <person name="Panda A."/>
            <person name="Nagaraj S."/>
            <person name="Zhao X."/>
            <person name="Tettelin H."/>
            <person name="Detolla L.J."/>
        </authorList>
    </citation>
    <scope>NUCLEOTIDE SEQUENCE [LARGE SCALE GENOMIC DNA]</scope>
    <source>
        <strain evidence="1 2">11-3813</strain>
    </source>
</reference>